<gene>
    <name evidence="1" type="ORF">MSG28_008304</name>
</gene>
<organism evidence="1 2">
    <name type="scientific">Choristoneura fumiferana</name>
    <name type="common">Spruce budworm moth</name>
    <name type="synonym">Archips fumiferana</name>
    <dbReference type="NCBI Taxonomy" id="7141"/>
    <lineage>
        <taxon>Eukaryota</taxon>
        <taxon>Metazoa</taxon>
        <taxon>Ecdysozoa</taxon>
        <taxon>Arthropoda</taxon>
        <taxon>Hexapoda</taxon>
        <taxon>Insecta</taxon>
        <taxon>Pterygota</taxon>
        <taxon>Neoptera</taxon>
        <taxon>Endopterygota</taxon>
        <taxon>Lepidoptera</taxon>
        <taxon>Glossata</taxon>
        <taxon>Ditrysia</taxon>
        <taxon>Tortricoidea</taxon>
        <taxon>Tortricidae</taxon>
        <taxon>Tortricinae</taxon>
        <taxon>Choristoneura</taxon>
    </lineage>
</organism>
<protein>
    <submittedName>
        <fullName evidence="1">Uncharacterized protein</fullName>
    </submittedName>
</protein>
<name>A0ACC0JAW0_CHOFU</name>
<proteinExistence type="predicted"/>
<sequence>MILLFSLIVGATGILPSPTVRPAFAPMWRYDDETTWPGTLCHSGQRQSPINIRTAAVEMDFDRRFIRNGKLQLSGYNGVLVSGQNNGHTSKNYRTNREVQFTMEGDEAMHPTLTGGPLKHLYRLEQLHFHWLSEHAVDGFKYPMEIHFVHIRTDLSVAGALDVKDGLAIIAVFCNIHPEAEIADPKSDMEEVMHEVPKLKTLGSRVSGVILDMTRLLKTPQNYVTYSGSLTSPECNEAVTWIILEDPIFMTDAQYRLFSDIGVGRHNFRSLQASNRSLWRPPRARFYTPYLVQVLHELLSTAASFVRNITGTGRRSVGRPPTRWTDDIVRVAGNRWMQVASCRSLWRSKGEAFVQQWTSSGR</sequence>
<reference evidence="1 2" key="1">
    <citation type="journal article" date="2022" name="Genome Biol. Evol.">
        <title>The Spruce Budworm Genome: Reconstructing the Evolutionary History of Antifreeze Proteins.</title>
        <authorList>
            <person name="Beliveau C."/>
            <person name="Gagne P."/>
            <person name="Picq S."/>
            <person name="Vernygora O."/>
            <person name="Keeling C.I."/>
            <person name="Pinkney K."/>
            <person name="Doucet D."/>
            <person name="Wen F."/>
            <person name="Johnston J.S."/>
            <person name="Maaroufi H."/>
            <person name="Boyle B."/>
            <person name="Laroche J."/>
            <person name="Dewar K."/>
            <person name="Juretic N."/>
            <person name="Blackburn G."/>
            <person name="Nisole A."/>
            <person name="Brunet B."/>
            <person name="Brandao M."/>
            <person name="Lumley L."/>
            <person name="Duan J."/>
            <person name="Quan G."/>
            <person name="Lucarotti C.J."/>
            <person name="Roe A.D."/>
            <person name="Sperling F.A.H."/>
            <person name="Levesque R.C."/>
            <person name="Cusson M."/>
        </authorList>
    </citation>
    <scope>NUCLEOTIDE SEQUENCE [LARGE SCALE GENOMIC DNA]</scope>
    <source>
        <strain evidence="1">Glfc:IPQL:Cfum</strain>
    </source>
</reference>
<comment type="caution">
    <text evidence="1">The sequence shown here is derived from an EMBL/GenBank/DDBJ whole genome shotgun (WGS) entry which is preliminary data.</text>
</comment>
<keyword evidence="2" id="KW-1185">Reference proteome</keyword>
<evidence type="ECO:0000313" key="2">
    <source>
        <dbReference type="Proteomes" id="UP001064048"/>
    </source>
</evidence>
<evidence type="ECO:0000313" key="1">
    <source>
        <dbReference type="EMBL" id="KAI8421247.1"/>
    </source>
</evidence>
<dbReference type="Proteomes" id="UP001064048">
    <property type="component" value="Chromosome 13"/>
</dbReference>
<dbReference type="EMBL" id="CM046113">
    <property type="protein sequence ID" value="KAI8421247.1"/>
    <property type="molecule type" value="Genomic_DNA"/>
</dbReference>
<accession>A0ACC0JAW0</accession>